<protein>
    <submittedName>
        <fullName evidence="2">Uncharacterized protein</fullName>
    </submittedName>
</protein>
<proteinExistence type="predicted"/>
<keyword evidence="1" id="KW-0812">Transmembrane</keyword>
<evidence type="ECO:0000256" key="1">
    <source>
        <dbReference type="SAM" id="Phobius"/>
    </source>
</evidence>
<dbReference type="RefSeq" id="WP_024099639.1">
    <property type="nucleotide sequence ID" value="NZ_CP010730.1"/>
</dbReference>
<organism evidence="2 3">
    <name type="scientific">Phaeobacter inhibens</name>
    <dbReference type="NCBI Taxonomy" id="221822"/>
    <lineage>
        <taxon>Bacteria</taxon>
        <taxon>Pseudomonadati</taxon>
        <taxon>Pseudomonadota</taxon>
        <taxon>Alphaproteobacteria</taxon>
        <taxon>Rhodobacterales</taxon>
        <taxon>Roseobacteraceae</taxon>
        <taxon>Phaeobacter</taxon>
    </lineage>
</organism>
<evidence type="ECO:0000313" key="2">
    <source>
        <dbReference type="EMBL" id="AUR01796.1"/>
    </source>
</evidence>
<reference evidence="2 3" key="2">
    <citation type="journal article" date="2017" name="Genome Biol. Evol.">
        <title>Trajectories and Drivers of Genome Evolution in Surface-Associated Marine Phaeobacter.</title>
        <authorList>
            <person name="Freese H.M."/>
            <person name="Sikorski J."/>
            <person name="Bunk B."/>
            <person name="Scheuner C."/>
            <person name="Meier-Kolthoff J.P."/>
            <person name="Sproer C."/>
            <person name="Gram L."/>
            <person name="Overmann J."/>
        </authorList>
    </citation>
    <scope>NUCLEOTIDE SEQUENCE [LARGE SCALE GENOMIC DNA]</scope>
    <source>
        <strain evidence="2 3">P88</strain>
        <plasmid evidence="3">pp88_e</plasmid>
    </source>
</reference>
<gene>
    <name evidence="2" type="ORF">PhaeoP88_04484</name>
</gene>
<sequence length="59" mass="6579">MSEQMSNEQFQQLMTRLDHIEGNMVKKSDVFQSVLTVQGFMFAIVVGVVVVLNSLIGFG</sequence>
<reference evidence="2 3" key="1">
    <citation type="journal article" date="2017" name="Front. Microbiol.">
        <title>Phaeobacter piscinae sp. nov., a species of the Roseobacter group and potential aquaculture probiont.</title>
        <authorList>
            <person name="Sonnenschein E.C."/>
            <person name="Phippen C.B.W."/>
            <person name="Nielsen K.F."/>
            <person name="Mateiu R.V."/>
            <person name="Melchiorsen J."/>
            <person name="Gram L."/>
            <person name="Overmann J."/>
            <person name="Freese H.M."/>
        </authorList>
    </citation>
    <scope>NUCLEOTIDE SEQUENCE [LARGE SCALE GENOMIC DNA]</scope>
    <source>
        <strain evidence="2 3">P88</strain>
        <plasmid evidence="3">pp88_e</plasmid>
    </source>
</reference>
<dbReference type="AlphaFoldDB" id="A0A2I7KGT7"/>
<dbReference type="EMBL" id="CP010730">
    <property type="protein sequence ID" value="AUR01796.1"/>
    <property type="molecule type" value="Genomic_DNA"/>
</dbReference>
<feature type="transmembrane region" description="Helical" evidence="1">
    <location>
        <begin position="34"/>
        <end position="56"/>
    </location>
</feature>
<accession>A0A2I7KGT7</accession>
<name>A0A2I7KGT7_9RHOB</name>
<keyword evidence="2" id="KW-0614">Plasmid</keyword>
<geneLocation type="plasmid" evidence="3">
    <name>pp88_e</name>
</geneLocation>
<dbReference type="GeneID" id="31848637"/>
<evidence type="ECO:0000313" key="3">
    <source>
        <dbReference type="Proteomes" id="UP000236447"/>
    </source>
</evidence>
<keyword evidence="1" id="KW-1133">Transmembrane helix</keyword>
<dbReference type="Proteomes" id="UP000236447">
    <property type="component" value="Plasmid pP88_e"/>
</dbReference>
<keyword evidence="1" id="KW-0472">Membrane</keyword>